<comment type="caution">
    <text evidence="8">The sequence shown here is derived from an EMBL/GenBank/DDBJ whole genome shotgun (WGS) entry which is preliminary data.</text>
</comment>
<comment type="catalytic activity">
    <reaction evidence="1 6">
        <text>alpha-D-ribose 1,5-bisphosphate + ATP = 5-phospho-alpha-D-ribose 1-diphosphate + ADP</text>
        <dbReference type="Rhea" id="RHEA:20109"/>
        <dbReference type="ChEBI" id="CHEBI:30616"/>
        <dbReference type="ChEBI" id="CHEBI:58017"/>
        <dbReference type="ChEBI" id="CHEBI:68688"/>
        <dbReference type="ChEBI" id="CHEBI:456216"/>
        <dbReference type="EC" id="2.7.4.23"/>
    </reaction>
</comment>
<evidence type="ECO:0000256" key="2">
    <source>
        <dbReference type="ARBA" id="ARBA00005069"/>
    </source>
</evidence>
<keyword evidence="8" id="KW-0418">Kinase</keyword>
<name>A0A7W6S0E7_9PROT</name>
<evidence type="ECO:0000256" key="5">
    <source>
        <dbReference type="ARBA" id="ARBA00022840"/>
    </source>
</evidence>
<keyword evidence="4 6" id="KW-0547">Nucleotide-binding</keyword>
<proteinExistence type="inferred from homology"/>
<dbReference type="RefSeq" id="WP_184434413.1">
    <property type="nucleotide sequence ID" value="NZ_JACIGI010000012.1"/>
</dbReference>
<dbReference type="InterPro" id="IPR027417">
    <property type="entry name" value="P-loop_NTPase"/>
</dbReference>
<evidence type="ECO:0000313" key="9">
    <source>
        <dbReference type="Proteomes" id="UP000555728"/>
    </source>
</evidence>
<protein>
    <recommendedName>
        <fullName evidence="6">Ribose 1,5-bisphosphate phosphokinase PhnN</fullName>
        <ecNumber evidence="6">2.7.4.23</ecNumber>
    </recommendedName>
    <alternativeName>
        <fullName evidence="6">Ribose 1,5-bisphosphokinase</fullName>
    </alternativeName>
</protein>
<feature type="domain" description="Guanylate kinase/L-type calcium channel beta subunit" evidence="7">
    <location>
        <begin position="12"/>
        <end position="194"/>
    </location>
</feature>
<evidence type="ECO:0000256" key="6">
    <source>
        <dbReference type="HAMAP-Rule" id="MF_00836"/>
    </source>
</evidence>
<dbReference type="Gene3D" id="3.40.50.300">
    <property type="entry name" value="P-loop containing nucleotide triphosphate hydrolases"/>
    <property type="match status" value="1"/>
</dbReference>
<comment type="caution">
    <text evidence="6">Lacks conserved residue(s) required for the propagation of feature annotation.</text>
</comment>
<keyword evidence="5 6" id="KW-0067">ATP-binding</keyword>
<dbReference type="GO" id="GO:0005524">
    <property type="term" value="F:ATP binding"/>
    <property type="evidence" value="ECO:0007669"/>
    <property type="project" value="UniProtKB-KW"/>
</dbReference>
<reference evidence="8 9" key="1">
    <citation type="submission" date="2020-08" db="EMBL/GenBank/DDBJ databases">
        <title>Genome sequencing of Purple Non-Sulfur Bacteria from various extreme environments.</title>
        <authorList>
            <person name="Mayer M."/>
        </authorList>
    </citation>
    <scope>NUCLEOTIDE SEQUENCE [LARGE SCALE GENOMIC DNA]</scope>
    <source>
        <strain evidence="8 9">JA135</strain>
    </source>
</reference>
<dbReference type="UniPathway" id="UPA00087">
    <property type="reaction ID" value="UER00175"/>
</dbReference>
<comment type="similarity">
    <text evidence="6">Belongs to the ribose 1,5-bisphosphokinase family.</text>
</comment>
<evidence type="ECO:0000256" key="4">
    <source>
        <dbReference type="ARBA" id="ARBA00022741"/>
    </source>
</evidence>
<dbReference type="GO" id="GO:0033863">
    <property type="term" value="F:ribose 1,5-bisphosphate phosphokinase activity"/>
    <property type="evidence" value="ECO:0007669"/>
    <property type="project" value="UniProtKB-UniRule"/>
</dbReference>
<dbReference type="EC" id="2.7.4.23" evidence="6"/>
<dbReference type="NCBIfam" id="TIGR02322">
    <property type="entry name" value="phosphon_PhnN"/>
    <property type="match status" value="1"/>
</dbReference>
<dbReference type="HAMAP" id="MF_00836">
    <property type="entry name" value="PhnN"/>
    <property type="match status" value="1"/>
</dbReference>
<comment type="function">
    <text evidence="6">Catalyzes the phosphorylation of ribose 1,5-bisphosphate to 5-phospho-D-ribosyl alpha-1-diphosphate (PRPP).</text>
</comment>
<dbReference type="SMART" id="SM00072">
    <property type="entry name" value="GuKc"/>
    <property type="match status" value="1"/>
</dbReference>
<dbReference type="GO" id="GO:0006015">
    <property type="term" value="P:5-phosphoribose 1-diphosphate biosynthetic process"/>
    <property type="evidence" value="ECO:0007669"/>
    <property type="project" value="UniProtKB-UniRule"/>
</dbReference>
<evidence type="ECO:0000313" key="8">
    <source>
        <dbReference type="EMBL" id="MBB4286090.1"/>
    </source>
</evidence>
<dbReference type="InterPro" id="IPR012699">
    <property type="entry name" value="PhnN"/>
</dbReference>
<dbReference type="GO" id="GO:0019634">
    <property type="term" value="P:organic phosphonate metabolic process"/>
    <property type="evidence" value="ECO:0007669"/>
    <property type="project" value="UniProtKB-UniRule"/>
</dbReference>
<evidence type="ECO:0000256" key="1">
    <source>
        <dbReference type="ARBA" id="ARBA00000373"/>
    </source>
</evidence>
<dbReference type="Proteomes" id="UP000555728">
    <property type="component" value="Unassembled WGS sequence"/>
</dbReference>
<dbReference type="AlphaFoldDB" id="A0A7W6S0E7"/>
<accession>A0A7W6S0E7</accession>
<dbReference type="NCBIfam" id="NF007485">
    <property type="entry name" value="PRK10078.1"/>
    <property type="match status" value="1"/>
</dbReference>
<keyword evidence="3 6" id="KW-0808">Transferase</keyword>
<organism evidence="8 9">
    <name type="scientific">Roseospira goensis</name>
    <dbReference type="NCBI Taxonomy" id="391922"/>
    <lineage>
        <taxon>Bacteria</taxon>
        <taxon>Pseudomonadati</taxon>
        <taxon>Pseudomonadota</taxon>
        <taxon>Alphaproteobacteria</taxon>
        <taxon>Rhodospirillales</taxon>
        <taxon>Rhodospirillaceae</taxon>
        <taxon>Roseospira</taxon>
    </lineage>
</organism>
<evidence type="ECO:0000259" key="7">
    <source>
        <dbReference type="SMART" id="SM00072"/>
    </source>
</evidence>
<dbReference type="SUPFAM" id="SSF52540">
    <property type="entry name" value="P-loop containing nucleoside triphosphate hydrolases"/>
    <property type="match status" value="1"/>
</dbReference>
<evidence type="ECO:0000256" key="3">
    <source>
        <dbReference type="ARBA" id="ARBA00022679"/>
    </source>
</evidence>
<dbReference type="InterPro" id="IPR008145">
    <property type="entry name" value="GK/Ca_channel_bsu"/>
</dbReference>
<dbReference type="EMBL" id="JACIGI010000012">
    <property type="protein sequence ID" value="MBB4286090.1"/>
    <property type="molecule type" value="Genomic_DNA"/>
</dbReference>
<gene>
    <name evidence="6" type="primary">phnN</name>
    <name evidence="8" type="ORF">GGD88_001815</name>
</gene>
<sequence length="205" mass="21806">MEGGLGDRRPCGGLVYVIGASGAGKDTLIAWVRARLSATRPDLPVAFAHRYITRGADAVGENHVSLRPAEFQTRLDAGLFALAWDSHGLRYGVGVEIDLWRAAGLTVVVNGSRAHLPCASGRYPDIRPVMISVAPDILRRRLEARGRETAAEIAARLERTAALRVDHPGLARVDNSGSIEAGGARLLALIEAVADSSRRLSVGEA</sequence>
<comment type="pathway">
    <text evidence="2 6">Metabolic intermediate biosynthesis; 5-phospho-alpha-D-ribose 1-diphosphate biosynthesis; 5-phospho-alpha-D-ribose 1-diphosphate from D-ribose 5-phosphate (route II): step 3/3.</text>
</comment>
<keyword evidence="9" id="KW-1185">Reference proteome</keyword>